<dbReference type="GO" id="GO:0006351">
    <property type="term" value="P:DNA-templated transcription"/>
    <property type="evidence" value="ECO:0007669"/>
    <property type="project" value="TreeGrafter"/>
</dbReference>
<evidence type="ECO:0000256" key="3">
    <source>
        <dbReference type="ARBA" id="ARBA00023125"/>
    </source>
</evidence>
<dbReference type="STRING" id="680026.AB733_15830"/>
<gene>
    <name evidence="6" type="ORF">C9I94_18845</name>
</gene>
<comment type="similarity">
    <text evidence="1">Belongs to the LysR transcriptional regulatory family.</text>
</comment>
<evidence type="ECO:0000256" key="2">
    <source>
        <dbReference type="ARBA" id="ARBA00023015"/>
    </source>
</evidence>
<dbReference type="InterPro" id="IPR005119">
    <property type="entry name" value="LysR_subst-bd"/>
</dbReference>
<dbReference type="PANTHER" id="PTHR30537:SF14">
    <property type="entry name" value="TRANSCRIPTIONAL REGULATOR LYSR FAMILY"/>
    <property type="match status" value="1"/>
</dbReference>
<dbReference type="GO" id="GO:0043565">
    <property type="term" value="F:sequence-specific DNA binding"/>
    <property type="evidence" value="ECO:0007669"/>
    <property type="project" value="TreeGrafter"/>
</dbReference>
<dbReference type="InterPro" id="IPR000847">
    <property type="entry name" value="LysR_HTH_N"/>
</dbReference>
<organism evidence="6 7">
    <name type="scientific">Photobacterium swingsii</name>
    <dbReference type="NCBI Taxonomy" id="680026"/>
    <lineage>
        <taxon>Bacteria</taxon>
        <taxon>Pseudomonadati</taxon>
        <taxon>Pseudomonadota</taxon>
        <taxon>Gammaproteobacteria</taxon>
        <taxon>Vibrionales</taxon>
        <taxon>Vibrionaceae</taxon>
        <taxon>Photobacterium</taxon>
    </lineage>
</organism>
<dbReference type="RefSeq" id="WP_048899644.1">
    <property type="nucleotide sequence ID" value="NZ_AP024853.1"/>
</dbReference>
<dbReference type="Pfam" id="PF03466">
    <property type="entry name" value="LysR_substrate"/>
    <property type="match status" value="1"/>
</dbReference>
<dbReference type="OrthoDB" id="9785745at2"/>
<sequence length="302" mass="34611">MEIKWLPYIPTYIALCEEKSIAGAANRLGCSNAHASRQLRQLEDILSVQLIQRTTRQFNLTHDGINFYKQVKSLFEKAENINESLCDTDQIAGKLRVAASASFGSLILTEPLAELSRHYPELDIEVIFTEKPLDLIESGFDVAFYLTETPPEGYVGHFLRARYCKPFAHKRYIEEHGGITHPTELVKYRHILYRNTEFTLDKWTFTSENAKEAVKVKLQSAFSVNLVGAMVDAMMCGTGVAMLDEFALSKLSTSQRKNLVQLLPQWQTDPILPLYILYPKREYLPKRTKLLVEYFKEHLQSV</sequence>
<name>A0A0J8XWN4_9GAMM</name>
<protein>
    <submittedName>
        <fullName evidence="6">LysR family transcriptional regulator</fullName>
    </submittedName>
</protein>
<reference evidence="6 7" key="1">
    <citation type="submission" date="2018-01" db="EMBL/GenBank/DDBJ databases">
        <title>Whole genome sequencing of Histamine producing bacteria.</title>
        <authorList>
            <person name="Butler K."/>
        </authorList>
    </citation>
    <scope>NUCLEOTIDE SEQUENCE [LARGE SCALE GENOMIC DNA]</scope>
    <source>
        <strain evidence="6 7">DSM 24669</strain>
    </source>
</reference>
<dbReference type="GO" id="GO:0003700">
    <property type="term" value="F:DNA-binding transcription factor activity"/>
    <property type="evidence" value="ECO:0007669"/>
    <property type="project" value="InterPro"/>
</dbReference>
<dbReference type="InterPro" id="IPR036390">
    <property type="entry name" value="WH_DNA-bd_sf"/>
</dbReference>
<evidence type="ECO:0000256" key="1">
    <source>
        <dbReference type="ARBA" id="ARBA00009437"/>
    </source>
</evidence>
<keyword evidence="4" id="KW-0804">Transcription</keyword>
<dbReference type="InterPro" id="IPR058163">
    <property type="entry name" value="LysR-type_TF_proteobact-type"/>
</dbReference>
<dbReference type="InterPro" id="IPR036388">
    <property type="entry name" value="WH-like_DNA-bd_sf"/>
</dbReference>
<dbReference type="CDD" id="cd08422">
    <property type="entry name" value="PBP2_CrgA_like"/>
    <property type="match status" value="1"/>
</dbReference>
<accession>A0A0J8XWN4</accession>
<dbReference type="Gene3D" id="3.40.190.290">
    <property type="match status" value="1"/>
</dbReference>
<dbReference type="SUPFAM" id="SSF46785">
    <property type="entry name" value="Winged helix' DNA-binding domain"/>
    <property type="match status" value="1"/>
</dbReference>
<evidence type="ECO:0000256" key="4">
    <source>
        <dbReference type="ARBA" id="ARBA00023163"/>
    </source>
</evidence>
<keyword evidence="2" id="KW-0805">Transcription regulation</keyword>
<dbReference type="Gene3D" id="1.10.10.10">
    <property type="entry name" value="Winged helix-like DNA-binding domain superfamily/Winged helix DNA-binding domain"/>
    <property type="match status" value="1"/>
</dbReference>
<evidence type="ECO:0000313" key="7">
    <source>
        <dbReference type="Proteomes" id="UP000240481"/>
    </source>
</evidence>
<dbReference type="EMBL" id="PYLZ01000011">
    <property type="protein sequence ID" value="PSW22836.1"/>
    <property type="molecule type" value="Genomic_DNA"/>
</dbReference>
<keyword evidence="7" id="KW-1185">Reference proteome</keyword>
<dbReference type="PROSITE" id="PS50931">
    <property type="entry name" value="HTH_LYSR"/>
    <property type="match status" value="1"/>
</dbReference>
<proteinExistence type="inferred from homology"/>
<dbReference type="SUPFAM" id="SSF53850">
    <property type="entry name" value="Periplasmic binding protein-like II"/>
    <property type="match status" value="1"/>
</dbReference>
<evidence type="ECO:0000259" key="5">
    <source>
        <dbReference type="PROSITE" id="PS50931"/>
    </source>
</evidence>
<dbReference type="Proteomes" id="UP000240481">
    <property type="component" value="Unassembled WGS sequence"/>
</dbReference>
<feature type="domain" description="HTH lysR-type" evidence="5">
    <location>
        <begin position="1"/>
        <end position="61"/>
    </location>
</feature>
<dbReference type="Pfam" id="PF00126">
    <property type="entry name" value="HTH_1"/>
    <property type="match status" value="1"/>
</dbReference>
<evidence type="ECO:0000313" key="6">
    <source>
        <dbReference type="EMBL" id="PSW22836.1"/>
    </source>
</evidence>
<dbReference type="AlphaFoldDB" id="A0A0J8XWN4"/>
<keyword evidence="3" id="KW-0238">DNA-binding</keyword>
<dbReference type="PANTHER" id="PTHR30537">
    <property type="entry name" value="HTH-TYPE TRANSCRIPTIONAL REGULATOR"/>
    <property type="match status" value="1"/>
</dbReference>
<comment type="caution">
    <text evidence="6">The sequence shown here is derived from an EMBL/GenBank/DDBJ whole genome shotgun (WGS) entry which is preliminary data.</text>
</comment>